<feature type="coiled-coil region" evidence="1">
    <location>
        <begin position="225"/>
        <end position="319"/>
    </location>
</feature>
<gene>
    <name evidence="3" type="ORF">UW79_C0003G0015</name>
</gene>
<dbReference type="Proteomes" id="UP000034032">
    <property type="component" value="Unassembled WGS sequence"/>
</dbReference>
<accession>A0A0G1NEN2</accession>
<dbReference type="EMBL" id="LCJR01000003">
    <property type="protein sequence ID" value="KKT82634.1"/>
    <property type="molecule type" value="Genomic_DNA"/>
</dbReference>
<evidence type="ECO:0000313" key="4">
    <source>
        <dbReference type="Proteomes" id="UP000034032"/>
    </source>
</evidence>
<proteinExistence type="predicted"/>
<protein>
    <submittedName>
        <fullName evidence="3">Uncharacterized protein</fullName>
    </submittedName>
</protein>
<dbReference type="AlphaFoldDB" id="A0A0G1NEN2"/>
<keyword evidence="1" id="KW-0175">Coiled coil</keyword>
<evidence type="ECO:0000313" key="3">
    <source>
        <dbReference type="EMBL" id="KKT82634.1"/>
    </source>
</evidence>
<comment type="caution">
    <text evidence="3">The sequence shown here is derived from an EMBL/GenBank/DDBJ whole genome shotgun (WGS) entry which is preliminary data.</text>
</comment>
<reference evidence="3 4" key="1">
    <citation type="journal article" date="2015" name="Nature">
        <title>rRNA introns, odd ribosomes, and small enigmatic genomes across a large radiation of phyla.</title>
        <authorList>
            <person name="Brown C.T."/>
            <person name="Hug L.A."/>
            <person name="Thomas B.C."/>
            <person name="Sharon I."/>
            <person name="Castelle C.J."/>
            <person name="Singh A."/>
            <person name="Wilkins M.J."/>
            <person name="Williams K.H."/>
            <person name="Banfield J.F."/>
        </authorList>
    </citation>
    <scope>NUCLEOTIDE SEQUENCE [LARGE SCALE GENOMIC DNA]</scope>
</reference>
<evidence type="ECO:0000256" key="2">
    <source>
        <dbReference type="SAM" id="MobiDB-lite"/>
    </source>
</evidence>
<name>A0A0G1NEN2_9BACT</name>
<evidence type="ECO:0000256" key="1">
    <source>
        <dbReference type="SAM" id="Coils"/>
    </source>
</evidence>
<feature type="compositionally biased region" description="Basic and acidic residues" evidence="2">
    <location>
        <begin position="123"/>
        <end position="140"/>
    </location>
</feature>
<feature type="region of interest" description="Disordered" evidence="2">
    <location>
        <begin position="115"/>
        <end position="174"/>
    </location>
</feature>
<sequence length="630" mass="70671">MATEGRELKTEGSPAEKSPEVLYLEALEKKRDTLLAFHAMTAFRKGEKPGEMTPETLGLYNTLRNDWQAKKELSFKAWEELPEDDRDYIANLGNRLLDVQTEATLFKAGIQGSETNFQVQDGAEDRPEGVPVGDPEHQPQEEPPEAAPTSPETGSVTNTIPAERPQITVDFGIPEPTETLEAADSEVTEKPERDMTLEEIEGQILFAKRQTLGLKGESVEYWEQKKEEFIERQKSEEALRKLEATKNELTAVEANLVQQEAYLNGEIAEKIRFSNRIIGIGVDGLAYWQSEKERVEKEIKNLKKEIKRLEKDIKSLEKGMGKSFKDRVLEVYRGAKEKVKSNWGWIKERAKGFATAGIWEFYQAEKFRGSTGTAAEHVEAYAKNIEKDKNLTAEEAEKYAWDVFRAVGGEVGRGGVENAAFMGVVEAKDKENDEFINRAVENAVQILEEKLRKTKGFAGQEVMSEENKKAVRKELLSELNKIRYGAVVEDLKSFKELIRGNLDEKWWRRYVWGGAEAILWGAGIGYLAMPGPEQVISATGGKAGTVATESATRAFSQILNENVWHTVESMSKVPLSDQQLMDLSQQVLDANGMYEQEWTGGAVKDLLSSRTLPVGMAIKIPLAVMRAMGY</sequence>
<organism evidence="3 4">
    <name type="scientific">Candidatus Yanofskybacteria bacterium GW2011_GWA2_44_9</name>
    <dbReference type="NCBI Taxonomy" id="1619025"/>
    <lineage>
        <taxon>Bacteria</taxon>
        <taxon>Candidatus Yanofskyibacteriota</taxon>
    </lineage>
</organism>